<dbReference type="OrthoDB" id="7376212at2"/>
<dbReference type="Pfam" id="PF04542">
    <property type="entry name" value="Sigma70_r2"/>
    <property type="match status" value="1"/>
</dbReference>
<accession>A0A5A7SGC6</accession>
<dbReference type="Pfam" id="PF12680">
    <property type="entry name" value="SnoaL_2"/>
    <property type="match status" value="1"/>
</dbReference>
<comment type="subunit">
    <text evidence="2">Interacts transiently with the RNA polymerase catalytic core formed by RpoA, RpoB, RpoC and RpoZ (2 alpha, 1 beta, 1 beta' and 1 omega subunit) to form the RNA polymerase holoenzyme that can initiate transcription.</text>
</comment>
<dbReference type="Gene3D" id="3.10.450.50">
    <property type="match status" value="1"/>
</dbReference>
<dbReference type="SUPFAM" id="SSF88946">
    <property type="entry name" value="Sigma2 domain of RNA polymerase sigma factors"/>
    <property type="match status" value="1"/>
</dbReference>
<keyword evidence="12" id="KW-1185">Reference proteome</keyword>
<protein>
    <recommendedName>
        <fullName evidence="7">RNA polymerase sigma factor</fullName>
    </recommendedName>
</protein>
<dbReference type="InterPro" id="IPR007627">
    <property type="entry name" value="RNA_pol_sigma70_r2"/>
</dbReference>
<dbReference type="SUPFAM" id="SSF88659">
    <property type="entry name" value="Sigma3 and sigma4 domains of RNA polymerase sigma factors"/>
    <property type="match status" value="1"/>
</dbReference>
<evidence type="ECO:0000256" key="5">
    <source>
        <dbReference type="ARBA" id="ARBA00023125"/>
    </source>
</evidence>
<keyword evidence="6 7" id="KW-0804">Transcription</keyword>
<feature type="domain" description="RNA polymerase sigma-70 region 2" evidence="8">
    <location>
        <begin position="22"/>
        <end position="81"/>
    </location>
</feature>
<evidence type="ECO:0000256" key="6">
    <source>
        <dbReference type="ARBA" id="ARBA00023163"/>
    </source>
</evidence>
<dbReference type="Proteomes" id="UP000322244">
    <property type="component" value="Unassembled WGS sequence"/>
</dbReference>
<evidence type="ECO:0000259" key="10">
    <source>
        <dbReference type="Pfam" id="PF12680"/>
    </source>
</evidence>
<dbReference type="GO" id="GO:0006950">
    <property type="term" value="P:response to stress"/>
    <property type="evidence" value="ECO:0007669"/>
    <property type="project" value="UniProtKB-ARBA"/>
</dbReference>
<dbReference type="InterPro" id="IPR014305">
    <property type="entry name" value="RNA_pol_sigma-G_actinobac"/>
</dbReference>
<dbReference type="PROSITE" id="PS01063">
    <property type="entry name" value="SIGMA70_ECF"/>
    <property type="match status" value="1"/>
</dbReference>
<evidence type="ECO:0000313" key="12">
    <source>
        <dbReference type="Proteomes" id="UP000322244"/>
    </source>
</evidence>
<dbReference type="InterPro" id="IPR014284">
    <property type="entry name" value="RNA_pol_sigma-70_dom"/>
</dbReference>
<dbReference type="EMBL" id="VLNY01000001">
    <property type="protein sequence ID" value="KAA0024876.1"/>
    <property type="molecule type" value="Genomic_DNA"/>
</dbReference>
<dbReference type="InterPro" id="IPR032710">
    <property type="entry name" value="NTF2-like_dom_sf"/>
</dbReference>
<dbReference type="PANTHER" id="PTHR30173">
    <property type="entry name" value="SIGMA 19 FACTOR"/>
    <property type="match status" value="1"/>
</dbReference>
<dbReference type="NCBIfam" id="TIGR02937">
    <property type="entry name" value="sigma70-ECF"/>
    <property type="match status" value="1"/>
</dbReference>
<keyword evidence="4 7" id="KW-0731">Sigma factor</keyword>
<sequence>MPGPESRLIQPDVFVELTSPFRAELLAHCYRMTGSAHDAEDLVQETMLRAWRAHSGFEERSSLRTWLHRIATNACLNAIERGPARRVLPAGLGQASDVLSPLELGGPEVTWLQPISDTRLGDPAASAISRENVRLAFIASLQHLLPRQRAILILRDVLAWPAAEVADLLDTTTAAVNAALLRARRSVADADPGRDELTEPDDPTVLALLDQYAAAFERADIAALTELLHADAQVQMPPHTTWFRGRDQIVGFFESRVTEADHVKMVPIRANGQPAYATYLLAAPGRYRANSIHLPSCRDGRIESIIAFLDPSLFAGFDLPETWPGLSDMRGRIRT</sequence>
<evidence type="ECO:0000256" key="3">
    <source>
        <dbReference type="ARBA" id="ARBA00023015"/>
    </source>
</evidence>
<reference evidence="11 12" key="1">
    <citation type="submission" date="2019-07" db="EMBL/GenBank/DDBJ databases">
        <title>Rhodococcus cavernicolus sp. nov., isolated from a cave.</title>
        <authorList>
            <person name="Lee S.D."/>
        </authorList>
    </citation>
    <scope>NUCLEOTIDE SEQUENCE [LARGE SCALE GENOMIC DNA]</scope>
    <source>
        <strain evidence="11 12">C1-24</strain>
    </source>
</reference>
<evidence type="ECO:0000256" key="1">
    <source>
        <dbReference type="ARBA" id="ARBA00010641"/>
    </source>
</evidence>
<dbReference type="GO" id="GO:0016987">
    <property type="term" value="F:sigma factor activity"/>
    <property type="evidence" value="ECO:0007669"/>
    <property type="project" value="UniProtKB-KW"/>
</dbReference>
<evidence type="ECO:0000256" key="4">
    <source>
        <dbReference type="ARBA" id="ARBA00023082"/>
    </source>
</evidence>
<feature type="domain" description="SnoaL-like" evidence="10">
    <location>
        <begin position="210"/>
        <end position="303"/>
    </location>
</feature>
<dbReference type="InterPro" id="IPR013324">
    <property type="entry name" value="RNA_pol_sigma_r3/r4-like"/>
</dbReference>
<proteinExistence type="inferred from homology"/>
<comment type="caution">
    <text evidence="11">The sequence shown here is derived from an EMBL/GenBank/DDBJ whole genome shotgun (WGS) entry which is preliminary data.</text>
</comment>
<feature type="domain" description="RNA polymerase sigma factor 70 region 4 type 2" evidence="9">
    <location>
        <begin position="136"/>
        <end position="185"/>
    </location>
</feature>
<evidence type="ECO:0000259" key="9">
    <source>
        <dbReference type="Pfam" id="PF08281"/>
    </source>
</evidence>
<dbReference type="RefSeq" id="WP_149428651.1">
    <property type="nucleotide sequence ID" value="NZ_VLNY01000001.1"/>
</dbReference>
<evidence type="ECO:0000256" key="2">
    <source>
        <dbReference type="ARBA" id="ARBA00011344"/>
    </source>
</evidence>
<keyword evidence="5 7" id="KW-0238">DNA-binding</keyword>
<dbReference type="GO" id="GO:0006352">
    <property type="term" value="P:DNA-templated transcription initiation"/>
    <property type="evidence" value="ECO:0007669"/>
    <property type="project" value="InterPro"/>
</dbReference>
<dbReference type="NCBIfam" id="NF006089">
    <property type="entry name" value="PRK08241.1"/>
    <property type="match status" value="1"/>
</dbReference>
<dbReference type="Gene3D" id="1.10.10.10">
    <property type="entry name" value="Winged helix-like DNA-binding domain superfamily/Winged helix DNA-binding domain"/>
    <property type="match status" value="1"/>
</dbReference>
<evidence type="ECO:0000259" key="8">
    <source>
        <dbReference type="Pfam" id="PF04542"/>
    </source>
</evidence>
<dbReference type="InterPro" id="IPR036388">
    <property type="entry name" value="WH-like_DNA-bd_sf"/>
</dbReference>
<dbReference type="InterPro" id="IPR052704">
    <property type="entry name" value="ECF_Sigma-70_Domain"/>
</dbReference>
<dbReference type="GO" id="GO:0003677">
    <property type="term" value="F:DNA binding"/>
    <property type="evidence" value="ECO:0007669"/>
    <property type="project" value="UniProtKB-KW"/>
</dbReference>
<evidence type="ECO:0000256" key="7">
    <source>
        <dbReference type="RuleBase" id="RU000716"/>
    </source>
</evidence>
<comment type="similarity">
    <text evidence="1 7">Belongs to the sigma-70 factor family. ECF subfamily.</text>
</comment>
<dbReference type="Gene3D" id="1.10.1740.10">
    <property type="match status" value="1"/>
</dbReference>
<dbReference type="NCBIfam" id="TIGR02960">
    <property type="entry name" value="SigX5"/>
    <property type="match status" value="1"/>
</dbReference>
<organism evidence="11 12">
    <name type="scientific">Antrihabitans cavernicola</name>
    <dbReference type="NCBI Taxonomy" id="2495913"/>
    <lineage>
        <taxon>Bacteria</taxon>
        <taxon>Bacillati</taxon>
        <taxon>Actinomycetota</taxon>
        <taxon>Actinomycetes</taxon>
        <taxon>Mycobacteriales</taxon>
        <taxon>Nocardiaceae</taxon>
        <taxon>Antrihabitans</taxon>
    </lineage>
</organism>
<dbReference type="InterPro" id="IPR013325">
    <property type="entry name" value="RNA_pol_sigma_r2"/>
</dbReference>
<dbReference type="Pfam" id="PF08281">
    <property type="entry name" value="Sigma70_r4_2"/>
    <property type="match status" value="1"/>
</dbReference>
<dbReference type="SUPFAM" id="SSF54427">
    <property type="entry name" value="NTF2-like"/>
    <property type="match status" value="1"/>
</dbReference>
<evidence type="ECO:0000313" key="11">
    <source>
        <dbReference type="EMBL" id="KAA0024876.1"/>
    </source>
</evidence>
<dbReference type="AlphaFoldDB" id="A0A5A7SGC6"/>
<dbReference type="InterPro" id="IPR013249">
    <property type="entry name" value="RNA_pol_sigma70_r4_t2"/>
</dbReference>
<name>A0A5A7SGC6_9NOCA</name>
<gene>
    <name evidence="11" type="ORF">FOY51_02825</name>
</gene>
<dbReference type="InterPro" id="IPR000838">
    <property type="entry name" value="RNA_pol_sigma70_ECF_CS"/>
</dbReference>
<dbReference type="PANTHER" id="PTHR30173:SF36">
    <property type="entry name" value="ECF RNA POLYMERASE SIGMA FACTOR SIGJ"/>
    <property type="match status" value="1"/>
</dbReference>
<keyword evidence="3 7" id="KW-0805">Transcription regulation</keyword>
<dbReference type="InterPro" id="IPR037401">
    <property type="entry name" value="SnoaL-like"/>
</dbReference>